<keyword evidence="2" id="KW-1185">Reference proteome</keyword>
<dbReference type="RefSeq" id="WP_344381721.1">
    <property type="nucleotide sequence ID" value="NZ_BAAATA010000003.1"/>
</dbReference>
<proteinExistence type="predicted"/>
<accession>A0ABN3KYG6</accession>
<gene>
    <name evidence="1" type="ORF">GCM10010406_08260</name>
</gene>
<reference evidence="1 2" key="1">
    <citation type="journal article" date="2019" name="Int. J. Syst. Evol. Microbiol.">
        <title>The Global Catalogue of Microorganisms (GCM) 10K type strain sequencing project: providing services to taxonomists for standard genome sequencing and annotation.</title>
        <authorList>
            <consortium name="The Broad Institute Genomics Platform"/>
            <consortium name="The Broad Institute Genome Sequencing Center for Infectious Disease"/>
            <person name="Wu L."/>
            <person name="Ma J."/>
        </authorList>
    </citation>
    <scope>NUCLEOTIDE SEQUENCE [LARGE SCALE GENOMIC DNA]</scope>
    <source>
        <strain evidence="1 2">JCM 6307</strain>
    </source>
</reference>
<evidence type="ECO:0000313" key="1">
    <source>
        <dbReference type="EMBL" id="GAA2474554.1"/>
    </source>
</evidence>
<comment type="caution">
    <text evidence="1">The sequence shown here is derived from an EMBL/GenBank/DDBJ whole genome shotgun (WGS) entry which is preliminary data.</text>
</comment>
<dbReference type="Proteomes" id="UP001501358">
    <property type="component" value="Unassembled WGS sequence"/>
</dbReference>
<dbReference type="EMBL" id="BAAATA010000003">
    <property type="protein sequence ID" value="GAA2474554.1"/>
    <property type="molecule type" value="Genomic_DNA"/>
</dbReference>
<sequence length="148" mass="16020">MKSHEQVLLDKLRASGLEVIGVEGVVSPPSVGQAWKAVANFEVSPVAKTPLVGTGTAQRLNSLWLEHAEESSVIAEDGSFLVTVVSTGSHEIGWVRVRWTSDADVSRLVDDQEQVEFIGRSLSGHHLVGVTTEEYDYWVVSLPMAPPA</sequence>
<evidence type="ECO:0000313" key="2">
    <source>
        <dbReference type="Proteomes" id="UP001501358"/>
    </source>
</evidence>
<organism evidence="1 2">
    <name type="scientific">Streptomyces thermolineatus</name>
    <dbReference type="NCBI Taxonomy" id="44033"/>
    <lineage>
        <taxon>Bacteria</taxon>
        <taxon>Bacillati</taxon>
        <taxon>Actinomycetota</taxon>
        <taxon>Actinomycetes</taxon>
        <taxon>Kitasatosporales</taxon>
        <taxon>Streptomycetaceae</taxon>
        <taxon>Streptomyces</taxon>
    </lineage>
</organism>
<name>A0ABN3KYG6_9ACTN</name>
<protein>
    <submittedName>
        <fullName evidence="1">Uncharacterized protein</fullName>
    </submittedName>
</protein>